<reference evidence="2 3" key="1">
    <citation type="journal article" date="2018" name="Proc. Natl. Acad. Sci. U.S.A.">
        <title>Draft genome sequence of Camellia sinensis var. sinensis provides insights into the evolution of the tea genome and tea quality.</title>
        <authorList>
            <person name="Wei C."/>
            <person name="Yang H."/>
            <person name="Wang S."/>
            <person name="Zhao J."/>
            <person name="Liu C."/>
            <person name="Gao L."/>
            <person name="Xia E."/>
            <person name="Lu Y."/>
            <person name="Tai Y."/>
            <person name="She G."/>
            <person name="Sun J."/>
            <person name="Cao H."/>
            <person name="Tong W."/>
            <person name="Gao Q."/>
            <person name="Li Y."/>
            <person name="Deng W."/>
            <person name="Jiang X."/>
            <person name="Wang W."/>
            <person name="Chen Q."/>
            <person name="Zhang S."/>
            <person name="Li H."/>
            <person name="Wu J."/>
            <person name="Wang P."/>
            <person name="Li P."/>
            <person name="Shi C."/>
            <person name="Zheng F."/>
            <person name="Jian J."/>
            <person name="Huang B."/>
            <person name="Shan D."/>
            <person name="Shi M."/>
            <person name="Fang C."/>
            <person name="Yue Y."/>
            <person name="Li F."/>
            <person name="Li D."/>
            <person name="Wei S."/>
            <person name="Han B."/>
            <person name="Jiang C."/>
            <person name="Yin Y."/>
            <person name="Xia T."/>
            <person name="Zhang Z."/>
            <person name="Bennetzen J.L."/>
            <person name="Zhao S."/>
            <person name="Wan X."/>
        </authorList>
    </citation>
    <scope>NUCLEOTIDE SEQUENCE [LARGE SCALE GENOMIC DNA]</scope>
    <source>
        <strain evidence="3">cv. Shuchazao</strain>
        <tissue evidence="2">Leaf</tissue>
    </source>
</reference>
<feature type="transmembrane region" description="Helical" evidence="1">
    <location>
        <begin position="12"/>
        <end position="31"/>
    </location>
</feature>
<comment type="caution">
    <text evidence="2">The sequence shown here is derived from an EMBL/GenBank/DDBJ whole genome shotgun (WGS) entry which is preliminary data.</text>
</comment>
<dbReference type="AlphaFoldDB" id="A0A4S4EUQ9"/>
<keyword evidence="1" id="KW-0812">Transmembrane</keyword>
<protein>
    <submittedName>
        <fullName evidence="2">Uncharacterized protein</fullName>
    </submittedName>
</protein>
<feature type="transmembrane region" description="Helical" evidence="1">
    <location>
        <begin position="130"/>
        <end position="151"/>
    </location>
</feature>
<evidence type="ECO:0000313" key="3">
    <source>
        <dbReference type="Proteomes" id="UP000306102"/>
    </source>
</evidence>
<sequence length="183" mass="19839">MKMDERRVLSLRNVLMVSLALNVGLILRIGYVGESWRRSEQSFSGLCLEKKQENRGASMADSSLKVVHVSERNHVSSSSTSSTARTEFEDAGESVINLEHGSGFELPKFFGPGVLTLLLTGTSGTVENPYALGVCVFQYFAVVIPVVSFVVQVLNYQSFYGPGGPDVCCCVVSLVEGGFECLL</sequence>
<name>A0A4S4EUQ9_CAMSN</name>
<accession>A0A4S4EUQ9</accession>
<dbReference type="EMBL" id="SDRB02001785">
    <property type="protein sequence ID" value="THG20678.1"/>
    <property type="molecule type" value="Genomic_DNA"/>
</dbReference>
<proteinExistence type="predicted"/>
<gene>
    <name evidence="2" type="ORF">TEA_002299</name>
</gene>
<organism evidence="2 3">
    <name type="scientific">Camellia sinensis var. sinensis</name>
    <name type="common">China tea</name>
    <dbReference type="NCBI Taxonomy" id="542762"/>
    <lineage>
        <taxon>Eukaryota</taxon>
        <taxon>Viridiplantae</taxon>
        <taxon>Streptophyta</taxon>
        <taxon>Embryophyta</taxon>
        <taxon>Tracheophyta</taxon>
        <taxon>Spermatophyta</taxon>
        <taxon>Magnoliopsida</taxon>
        <taxon>eudicotyledons</taxon>
        <taxon>Gunneridae</taxon>
        <taxon>Pentapetalae</taxon>
        <taxon>asterids</taxon>
        <taxon>Ericales</taxon>
        <taxon>Theaceae</taxon>
        <taxon>Camellia</taxon>
    </lineage>
</organism>
<keyword evidence="3" id="KW-1185">Reference proteome</keyword>
<dbReference type="Proteomes" id="UP000306102">
    <property type="component" value="Unassembled WGS sequence"/>
</dbReference>
<evidence type="ECO:0000313" key="2">
    <source>
        <dbReference type="EMBL" id="THG20678.1"/>
    </source>
</evidence>
<dbReference type="STRING" id="542762.A0A4S4EUQ9"/>
<evidence type="ECO:0000256" key="1">
    <source>
        <dbReference type="SAM" id="Phobius"/>
    </source>
</evidence>
<keyword evidence="1" id="KW-0472">Membrane</keyword>
<keyword evidence="1" id="KW-1133">Transmembrane helix</keyword>